<evidence type="ECO:0000313" key="2">
    <source>
        <dbReference type="Proteomes" id="UP001623661"/>
    </source>
</evidence>
<dbReference type="Pfam" id="PF14249">
    <property type="entry name" value="Tocopherol_cycl"/>
    <property type="match status" value="1"/>
</dbReference>
<dbReference type="Proteomes" id="UP001623661">
    <property type="component" value="Unassembled WGS sequence"/>
</dbReference>
<keyword evidence="2" id="KW-1185">Reference proteome</keyword>
<sequence>MSKEIFYPNLYHGKFKRKDYFEGWYFKVVDAKRQQVFAFIPGISYGTSETTSHSFIQLLRGNEAEFNYFKYNIVDFSWNNKKFNIGVGRNSFSLDQMSIDINEDNLKIFGTINFKNLIKWPDSFISPGSMGYYNFIPFMECYSQVCAIDVDLMGSLNVNGEVIDFNNGKGYIEKNWGKSFPLSWIWVQCNCFKNYKAALSCSIGHIPFLRSSFRGFLIGFLFNNKFYKFTTMNKSTINIVEDNGDVELTIQNNKYKMYIHTKTNKDRFIRCYGPKGSEMIPMLEENLKGIVHLRLIDLTKDVVIFEDEGECTGIEYGGEQKNILDYIH</sequence>
<dbReference type="RefSeq" id="WP_406764482.1">
    <property type="nucleotide sequence ID" value="NZ_JBJHZY010000001.1"/>
</dbReference>
<dbReference type="PANTHER" id="PTHR35309:SF4">
    <property type="entry name" value="TOCOPHEROL CYCLASE"/>
    <property type="match status" value="1"/>
</dbReference>
<dbReference type="SUPFAM" id="SSF159245">
    <property type="entry name" value="AttH-like"/>
    <property type="match status" value="1"/>
</dbReference>
<gene>
    <name evidence="1" type="ORF">ACJDUH_07250</name>
</gene>
<dbReference type="EMBL" id="JBJHZY010000001">
    <property type="protein sequence ID" value="MFL0267895.1"/>
    <property type="molecule type" value="Genomic_DNA"/>
</dbReference>
<accession>A0ABW8TSD3</accession>
<protein>
    <submittedName>
        <fullName evidence="1">Tocopherol cyclase family protein</fullName>
    </submittedName>
</protein>
<dbReference type="InterPro" id="IPR025893">
    <property type="entry name" value="Tocopherol_cyclase"/>
</dbReference>
<comment type="caution">
    <text evidence="1">The sequence shown here is derived from an EMBL/GenBank/DDBJ whole genome shotgun (WGS) entry which is preliminary data.</text>
</comment>
<name>A0ABW8TSD3_9CLOT</name>
<proteinExistence type="predicted"/>
<organism evidence="1 2">
    <name type="scientific">Candidatus Clostridium radicumherbarum</name>
    <dbReference type="NCBI Taxonomy" id="3381662"/>
    <lineage>
        <taxon>Bacteria</taxon>
        <taxon>Bacillati</taxon>
        <taxon>Bacillota</taxon>
        <taxon>Clostridia</taxon>
        <taxon>Eubacteriales</taxon>
        <taxon>Clostridiaceae</taxon>
        <taxon>Clostridium</taxon>
    </lineage>
</organism>
<evidence type="ECO:0000313" key="1">
    <source>
        <dbReference type="EMBL" id="MFL0267895.1"/>
    </source>
</evidence>
<dbReference type="PANTHER" id="PTHR35309">
    <property type="match status" value="1"/>
</dbReference>
<reference evidence="1 2" key="1">
    <citation type="submission" date="2024-11" db="EMBL/GenBank/DDBJ databases">
        <authorList>
            <person name="Heng Y.C."/>
            <person name="Lim A.C.H."/>
            <person name="Lee J.K.Y."/>
            <person name="Kittelmann S."/>
        </authorList>
    </citation>
    <scope>NUCLEOTIDE SEQUENCE [LARGE SCALE GENOMIC DNA]</scope>
    <source>
        <strain evidence="1 2">WILCCON 0202</strain>
    </source>
</reference>